<dbReference type="EMBL" id="UINC01000984">
    <property type="protein sequence ID" value="SUZ66464.1"/>
    <property type="molecule type" value="Genomic_DNA"/>
</dbReference>
<dbReference type="InterPro" id="IPR027304">
    <property type="entry name" value="Trigger_fact/SurA_dom_sf"/>
</dbReference>
<evidence type="ECO:0000256" key="1">
    <source>
        <dbReference type="ARBA" id="ARBA00004382"/>
    </source>
</evidence>
<evidence type="ECO:0000256" key="9">
    <source>
        <dbReference type="ARBA" id="ARBA00040743"/>
    </source>
</evidence>
<feature type="domain" description="PpiC" evidence="11">
    <location>
        <begin position="242"/>
        <end position="343"/>
    </location>
</feature>
<proteinExistence type="inferred from homology"/>
<comment type="subcellular location">
    <subcellularLocation>
        <location evidence="1">Cell inner membrane</location>
        <topology evidence="1">Single-pass type II membrane protein</topology>
        <orientation evidence="1">Periplasmic side</orientation>
    </subcellularLocation>
</comment>
<dbReference type="GO" id="GO:0005886">
    <property type="term" value="C:plasma membrane"/>
    <property type="evidence" value="ECO:0007669"/>
    <property type="project" value="UniProtKB-SubCell"/>
</dbReference>
<dbReference type="Pfam" id="PF13616">
    <property type="entry name" value="Rotamase_3"/>
    <property type="match status" value="1"/>
</dbReference>
<keyword evidence="7" id="KW-0143">Chaperone</keyword>
<evidence type="ECO:0000256" key="8">
    <source>
        <dbReference type="ARBA" id="ARBA00038408"/>
    </source>
</evidence>
<dbReference type="InterPro" id="IPR046357">
    <property type="entry name" value="PPIase_dom_sf"/>
</dbReference>
<dbReference type="InterPro" id="IPR052029">
    <property type="entry name" value="PpiD_chaperone"/>
</dbReference>
<evidence type="ECO:0000256" key="3">
    <source>
        <dbReference type="ARBA" id="ARBA00022519"/>
    </source>
</evidence>
<protein>
    <recommendedName>
        <fullName evidence="9">Periplasmic chaperone PpiD</fullName>
    </recommendedName>
    <alternativeName>
        <fullName evidence="10">Periplasmic folding chaperone</fullName>
    </alternativeName>
</protein>
<keyword evidence="2" id="KW-1003">Cell membrane</keyword>
<accession>A0A381PIM5</accession>
<evidence type="ECO:0000256" key="5">
    <source>
        <dbReference type="ARBA" id="ARBA00022989"/>
    </source>
</evidence>
<dbReference type="InterPro" id="IPR000297">
    <property type="entry name" value="PPIase_PpiC"/>
</dbReference>
<dbReference type="GO" id="GO:0003755">
    <property type="term" value="F:peptidyl-prolyl cis-trans isomerase activity"/>
    <property type="evidence" value="ECO:0007669"/>
    <property type="project" value="InterPro"/>
</dbReference>
<dbReference type="AlphaFoldDB" id="A0A381PIM5"/>
<evidence type="ECO:0000259" key="11">
    <source>
        <dbReference type="PROSITE" id="PS50198"/>
    </source>
</evidence>
<evidence type="ECO:0000313" key="12">
    <source>
        <dbReference type="EMBL" id="SUZ66464.1"/>
    </source>
</evidence>
<organism evidence="12">
    <name type="scientific">marine metagenome</name>
    <dbReference type="NCBI Taxonomy" id="408172"/>
    <lineage>
        <taxon>unclassified sequences</taxon>
        <taxon>metagenomes</taxon>
        <taxon>ecological metagenomes</taxon>
    </lineage>
</organism>
<dbReference type="Pfam" id="PF13623">
    <property type="entry name" value="SurA_N_2"/>
    <property type="match status" value="1"/>
</dbReference>
<dbReference type="SUPFAM" id="SSF54534">
    <property type="entry name" value="FKBP-like"/>
    <property type="match status" value="1"/>
</dbReference>
<dbReference type="PROSITE" id="PS50198">
    <property type="entry name" value="PPIC_PPIASE_2"/>
    <property type="match status" value="1"/>
</dbReference>
<dbReference type="PANTHER" id="PTHR47529">
    <property type="entry name" value="PEPTIDYL-PROLYL CIS-TRANS ISOMERASE D"/>
    <property type="match status" value="1"/>
</dbReference>
<reference evidence="12" key="1">
    <citation type="submission" date="2018-05" db="EMBL/GenBank/DDBJ databases">
        <authorList>
            <person name="Lanie J.A."/>
            <person name="Ng W.-L."/>
            <person name="Kazmierczak K.M."/>
            <person name="Andrzejewski T.M."/>
            <person name="Davidsen T.M."/>
            <person name="Wayne K.J."/>
            <person name="Tettelin H."/>
            <person name="Glass J.I."/>
            <person name="Rusch D."/>
            <person name="Podicherti R."/>
            <person name="Tsui H.-C.T."/>
            <person name="Winkler M.E."/>
        </authorList>
    </citation>
    <scope>NUCLEOTIDE SEQUENCE</scope>
</reference>
<name>A0A381PIM5_9ZZZZ</name>
<comment type="similarity">
    <text evidence="8">Belongs to the PpiD chaperone family.</text>
</comment>
<dbReference type="SUPFAM" id="SSF109998">
    <property type="entry name" value="Triger factor/SurA peptide-binding domain-like"/>
    <property type="match status" value="1"/>
</dbReference>
<evidence type="ECO:0000256" key="6">
    <source>
        <dbReference type="ARBA" id="ARBA00023136"/>
    </source>
</evidence>
<keyword evidence="4" id="KW-0812">Transmembrane</keyword>
<sequence length="610" mass="68307">MGLMTSMRNRMHVVLWGLLAMFLLSMTIGGLVGGANIIDQLLGRVNPNTTIARINDQDISPDNFQKLVTQELEQVRSSGQQVNDYHIQRARTTAWDNIVQDVLVTQEVERLGLTATDEEVLYHLENNPPPFLQQNPEFQTDGSFDLEKYKTILASPQGNEWAPVESFMKSTYIPNFKLQQYLDQSIIITEADLRKEFIMRSVNYTINALHVTSTAIPAETTEPTDSELREEYESSLADFEQGELRTIQYCYWKKEPSVDDSSATENLANELTARARSGEEFSILANEYSQDPGNQGSKGGDLGWFKKGRMVKPFEEAAFSAGVGQIVGPVKSRFGYHIIHVRDKKVDEDGNEEMLASHILLNIETSATTLANLKRAATLFSYGAQDLGFASAADSHKVEIHTHEKLQESAFTIQKIGALRSAVQFAFRSKIGTVSGIVENEQYFAVCFLESITPPGVSPFEDVEQQLRNRVKGRKEKVATLDKANTLLVDITANNKSLAAMESIDPKIDEIKNETKTLTQGFSSISRSNYVVGALIAAKPGDLLGPLETIRGHTLIELMDVSPFDSTEFEVQKETLKKNIFARKQSQLFQSWLDDLKSKADIVDNRKFYF</sequence>
<evidence type="ECO:0000256" key="7">
    <source>
        <dbReference type="ARBA" id="ARBA00023186"/>
    </source>
</evidence>
<dbReference type="Gene3D" id="1.10.4030.10">
    <property type="entry name" value="Porin chaperone SurA, peptide-binding domain"/>
    <property type="match status" value="1"/>
</dbReference>
<keyword evidence="5" id="KW-1133">Transmembrane helix</keyword>
<gene>
    <name evidence="12" type="ORF">METZ01_LOCUS19318</name>
</gene>
<evidence type="ECO:0000256" key="10">
    <source>
        <dbReference type="ARBA" id="ARBA00042775"/>
    </source>
</evidence>
<evidence type="ECO:0000256" key="2">
    <source>
        <dbReference type="ARBA" id="ARBA00022475"/>
    </source>
</evidence>
<evidence type="ECO:0000256" key="4">
    <source>
        <dbReference type="ARBA" id="ARBA00022692"/>
    </source>
</evidence>
<dbReference type="PANTHER" id="PTHR47529:SF1">
    <property type="entry name" value="PERIPLASMIC CHAPERONE PPID"/>
    <property type="match status" value="1"/>
</dbReference>
<keyword evidence="6" id="KW-0472">Membrane</keyword>
<dbReference type="Gene3D" id="3.10.50.40">
    <property type="match status" value="1"/>
</dbReference>
<keyword evidence="3" id="KW-0997">Cell inner membrane</keyword>